<evidence type="ECO:0000256" key="7">
    <source>
        <dbReference type="ARBA" id="ARBA00023163"/>
    </source>
</evidence>
<evidence type="ECO:0000259" key="10">
    <source>
        <dbReference type="PROSITE" id="PS50016"/>
    </source>
</evidence>
<dbReference type="RefSeq" id="NP_001300097.1">
    <property type="nucleotide sequence ID" value="NM_001313168.3"/>
</dbReference>
<dbReference type="Gene3D" id="3.30.40.10">
    <property type="entry name" value="Zinc/RING finger domain, C3HC4 (zinc finger)"/>
    <property type="match status" value="1"/>
</dbReference>
<dbReference type="GO" id="GO:0005634">
    <property type="term" value="C:nucleus"/>
    <property type="evidence" value="ECO:0007669"/>
    <property type="project" value="UniProtKB-SubCell"/>
</dbReference>
<comment type="subcellular location">
    <subcellularLocation>
        <location evidence="1">Nucleus</location>
    </subcellularLocation>
</comment>
<keyword evidence="8" id="KW-0539">Nucleus</keyword>
<evidence type="ECO:0000256" key="9">
    <source>
        <dbReference type="PROSITE-ProRule" id="PRU00146"/>
    </source>
</evidence>
<dbReference type="ExpressionAtlas" id="A0A0K3AS00">
    <property type="expression patterns" value="baseline and differential"/>
</dbReference>
<keyword evidence="7" id="KW-0804">Transcription</keyword>
<accession>A0A0K3AS00</accession>
<dbReference type="SUPFAM" id="SSF57903">
    <property type="entry name" value="FYVE/PHD zinc finger"/>
    <property type="match status" value="2"/>
</dbReference>
<dbReference type="PANTHER" id="PTHR45888:SF4">
    <property type="entry name" value="PHD FINGER PROTEIN 10"/>
    <property type="match status" value="1"/>
</dbReference>
<dbReference type="PROSITE" id="PS50016">
    <property type="entry name" value="ZF_PHD_2"/>
    <property type="match status" value="1"/>
</dbReference>
<keyword evidence="4 9" id="KW-0863">Zinc-finger</keyword>
<reference evidence="11 12" key="1">
    <citation type="journal article" date="1998" name="Science">
        <title>Genome sequence of the nematode C. elegans: a platform for investigating biology.</title>
        <authorList>
            <consortium name="The C. elegans sequencing consortium"/>
            <person name="Sulson J.E."/>
            <person name="Waterston R."/>
        </authorList>
    </citation>
    <scope>NUCLEOTIDE SEQUENCE [LARGE SCALE GENOMIC DNA]</scope>
    <source>
        <strain evidence="11 12">Bristol N2</strain>
    </source>
</reference>
<keyword evidence="3" id="KW-0677">Repeat</keyword>
<protein>
    <submittedName>
        <fullName evidence="11">PHD-type domain-containing protein</fullName>
    </submittedName>
</protein>
<keyword evidence="14" id="KW-1267">Proteomics identification</keyword>
<keyword evidence="12" id="KW-1185">Reference proteome</keyword>
<evidence type="ECO:0000256" key="8">
    <source>
        <dbReference type="ARBA" id="ARBA00023242"/>
    </source>
</evidence>
<proteinExistence type="evidence at protein level"/>
<dbReference type="OrthoDB" id="1903104at2759"/>
<dbReference type="InterPro" id="IPR013083">
    <property type="entry name" value="Znf_RING/FYVE/PHD"/>
</dbReference>
<dbReference type="WormBase" id="F33E11.6c">
    <property type="protein sequence ID" value="CE28295"/>
    <property type="gene ID" value="WBGene00018013"/>
    <property type="gene designation" value="phf-10"/>
</dbReference>
<evidence type="ECO:0000313" key="11">
    <source>
        <dbReference type="EMBL" id="CTQ86796.1"/>
    </source>
</evidence>
<evidence type="ECO:0000256" key="3">
    <source>
        <dbReference type="ARBA" id="ARBA00022737"/>
    </source>
</evidence>
<dbReference type="GeneID" id="3565141"/>
<evidence type="ECO:0000313" key="12">
    <source>
        <dbReference type="Proteomes" id="UP000001940"/>
    </source>
</evidence>
<dbReference type="PANTHER" id="PTHR45888">
    <property type="entry name" value="HL01030P-RELATED"/>
    <property type="match status" value="1"/>
</dbReference>
<dbReference type="AlphaFoldDB" id="A0A0K3AS00"/>
<dbReference type="GO" id="GO:0008270">
    <property type="term" value="F:zinc ion binding"/>
    <property type="evidence" value="ECO:0007669"/>
    <property type="project" value="UniProtKB-KW"/>
</dbReference>
<dbReference type="InterPro" id="IPR019787">
    <property type="entry name" value="Znf_PHD-finger"/>
</dbReference>
<name>A0A0K3AS00_CAEEL</name>
<evidence type="ECO:0000256" key="4">
    <source>
        <dbReference type="ARBA" id="ARBA00022771"/>
    </source>
</evidence>
<dbReference type="EMBL" id="BX284605">
    <property type="protein sequence ID" value="CTQ86796.1"/>
    <property type="molecule type" value="Genomic_DNA"/>
</dbReference>
<feature type="domain" description="PHD-type" evidence="10">
    <location>
        <begin position="36"/>
        <end position="84"/>
    </location>
</feature>
<evidence type="ECO:0000256" key="6">
    <source>
        <dbReference type="ARBA" id="ARBA00023015"/>
    </source>
</evidence>
<dbReference type="SMR" id="A0A0K3AS00"/>
<evidence type="ECO:0007829" key="14">
    <source>
        <dbReference type="PeptideAtlas" id="A0A0K3AS00"/>
    </source>
</evidence>
<dbReference type="CTD" id="3565141"/>
<dbReference type="Pfam" id="PF00628">
    <property type="entry name" value="PHD"/>
    <property type="match status" value="2"/>
</dbReference>
<keyword evidence="6" id="KW-0805">Transcription regulation</keyword>
<evidence type="ECO:0000256" key="5">
    <source>
        <dbReference type="ARBA" id="ARBA00022833"/>
    </source>
</evidence>
<dbReference type="Proteomes" id="UP000001940">
    <property type="component" value="Chromosome V"/>
</dbReference>
<gene>
    <name evidence="11 13" type="primary">phf-10</name>
    <name evidence="11" type="ORF">CELE_F33E11.6</name>
    <name evidence="13" type="ORF">F33E11.6</name>
</gene>
<dbReference type="FunFam" id="3.30.40.10:FF:001593">
    <property type="entry name" value="PHd Finger family"/>
    <property type="match status" value="1"/>
</dbReference>
<keyword evidence="5" id="KW-0862">Zinc</keyword>
<dbReference type="InterPro" id="IPR001965">
    <property type="entry name" value="Znf_PHD"/>
</dbReference>
<evidence type="ECO:0000256" key="1">
    <source>
        <dbReference type="ARBA" id="ARBA00004123"/>
    </source>
</evidence>
<evidence type="ECO:0000256" key="2">
    <source>
        <dbReference type="ARBA" id="ARBA00022723"/>
    </source>
</evidence>
<dbReference type="Bgee" id="WBGene00018013">
    <property type="expression patterns" value="Expressed in embryo and 4 other cell types or tissues"/>
</dbReference>
<organism evidence="11 12">
    <name type="scientific">Caenorhabditis elegans</name>
    <dbReference type="NCBI Taxonomy" id="6239"/>
    <lineage>
        <taxon>Eukaryota</taxon>
        <taxon>Metazoa</taxon>
        <taxon>Ecdysozoa</taxon>
        <taxon>Nematoda</taxon>
        <taxon>Chromadorea</taxon>
        <taxon>Rhabditida</taxon>
        <taxon>Rhabditina</taxon>
        <taxon>Rhabditomorpha</taxon>
        <taxon>Rhabditoidea</taxon>
        <taxon>Rhabditidae</taxon>
        <taxon>Peloderinae</taxon>
        <taxon>Caenorhabditis</taxon>
    </lineage>
</organism>
<dbReference type="SMART" id="SM00249">
    <property type="entry name" value="PHD"/>
    <property type="match status" value="2"/>
</dbReference>
<dbReference type="AGR" id="WB:WBGene00018013"/>
<keyword evidence="2" id="KW-0479">Metal-binding</keyword>
<evidence type="ECO:0000313" key="13">
    <source>
        <dbReference type="WormBase" id="F33E11.6c"/>
    </source>
</evidence>
<dbReference type="InterPro" id="IPR011011">
    <property type="entry name" value="Znf_FYVE_PHD"/>
</dbReference>
<sequence>MICCATCKIAYHPQCIEMPERMAALVKTYEWSCVDCRLCSICNKPEKEDEIVFCDRCDRGFHTYCVGLKKLPQGTWICDTYCAIENMKFNRRASAAAVGGGRR</sequence>